<proteinExistence type="predicted"/>
<name>A0A161LVD9_9BACT</name>
<keyword evidence="2" id="KW-0808">Transferase</keyword>
<comment type="caution">
    <text evidence="2">The sequence shown here is derived from an EMBL/GenBank/DDBJ whole genome shotgun (WGS) entry which is preliminary data.</text>
</comment>
<evidence type="ECO:0000313" key="3">
    <source>
        <dbReference type="Proteomes" id="UP000076586"/>
    </source>
</evidence>
<dbReference type="GO" id="GO:0016740">
    <property type="term" value="F:transferase activity"/>
    <property type="evidence" value="ECO:0007669"/>
    <property type="project" value="UniProtKB-KW"/>
</dbReference>
<dbReference type="InterPro" id="IPR055259">
    <property type="entry name" value="YkvP/CgeB_Glyco_trans-like"/>
</dbReference>
<sequence>MNILYYFAETSAYMQQWQRFHLLDELERAGHTVTVYNPLTFKSTDEANEKLIPFLQKAGKAYDLFMNCVPSRLLYPETMRQVKALGIPSLLICFDNLHAPFIHKEIAPYFDLVWLTSRETQYLFDGWKCNSVFQPYAANPHLFKPDFGEEMLSVGFIGTLYDDRVIRVNSLTEHQIPCTLYSDGFFADGKGGAGKSLTYKDTLKLLANLSTFAIGRRVACGTVMNKLFPEKKQLHRNDFLELKRSVPFEQMNAVYSNHALSLGISELRNTFVLKNPVHKIHLRTFEIPMCGGLQIAPYREELAGYFEDGKEIVLCRSDEEFVSKAAFYLKPENAALRRTMKENARKRAESDHTWNRRFDAVFGRLFN</sequence>
<evidence type="ECO:0000313" key="2">
    <source>
        <dbReference type="EMBL" id="GAT63219.1"/>
    </source>
</evidence>
<reference evidence="3" key="2">
    <citation type="journal article" date="2017" name="Genome Announc.">
        <title>Draft genome sequence of Paludibacter jiangxiensis NM7(T), a propionate-producing fermentative bacterium.</title>
        <authorList>
            <person name="Qiu Y.-L."/>
            <person name="Tourlousse D.M."/>
            <person name="Matsuura N."/>
            <person name="Ohashi A."/>
            <person name="Sekiguchi Y."/>
        </authorList>
    </citation>
    <scope>NUCLEOTIDE SEQUENCE [LARGE SCALE GENOMIC DNA]</scope>
    <source>
        <strain evidence="3">NM7</strain>
    </source>
</reference>
<dbReference type="AlphaFoldDB" id="A0A161LVD9"/>
<keyword evidence="3" id="KW-1185">Reference proteome</keyword>
<dbReference type="Proteomes" id="UP000076586">
    <property type="component" value="Unassembled WGS sequence"/>
</dbReference>
<feature type="domain" description="Spore protein YkvP/CgeB glycosyl transferase-like" evidence="1">
    <location>
        <begin position="242"/>
        <end position="360"/>
    </location>
</feature>
<protein>
    <submittedName>
        <fullName evidence="2">Glycosyl transferases group 1</fullName>
    </submittedName>
</protein>
<reference evidence="3" key="1">
    <citation type="submission" date="2016-04" db="EMBL/GenBank/DDBJ databases">
        <title>Draft genome sequence of Paludibacter jiangxiensis strain NM7.</title>
        <authorList>
            <person name="Qiu Y."/>
            <person name="Matsuura N."/>
            <person name="Ohashi A."/>
            <person name="Tourlousse M.D."/>
            <person name="Sekiguchi Y."/>
        </authorList>
    </citation>
    <scope>NUCLEOTIDE SEQUENCE [LARGE SCALE GENOMIC DNA]</scope>
    <source>
        <strain evidence="3">NM7</strain>
    </source>
</reference>
<organism evidence="2 3">
    <name type="scientific">Paludibacter jiangxiensis</name>
    <dbReference type="NCBI Taxonomy" id="681398"/>
    <lineage>
        <taxon>Bacteria</taxon>
        <taxon>Pseudomonadati</taxon>
        <taxon>Bacteroidota</taxon>
        <taxon>Bacteroidia</taxon>
        <taxon>Bacteroidales</taxon>
        <taxon>Paludibacteraceae</taxon>
        <taxon>Paludibacter</taxon>
    </lineage>
</organism>
<dbReference type="STRING" id="681398.PJIAN_3535"/>
<accession>A0A161LVD9</accession>
<evidence type="ECO:0000259" key="1">
    <source>
        <dbReference type="Pfam" id="PF13524"/>
    </source>
</evidence>
<dbReference type="OrthoDB" id="110463at2"/>
<dbReference type="EMBL" id="BDCR01000003">
    <property type="protein sequence ID" value="GAT63219.1"/>
    <property type="molecule type" value="Genomic_DNA"/>
</dbReference>
<gene>
    <name evidence="2" type="ORF">PJIAN_3535</name>
</gene>
<dbReference type="Pfam" id="PF13524">
    <property type="entry name" value="Glyco_trans_1_2"/>
    <property type="match status" value="1"/>
</dbReference>
<dbReference type="RefSeq" id="WP_068704187.1">
    <property type="nucleotide sequence ID" value="NZ_BDCR01000003.1"/>
</dbReference>